<reference evidence="12 13" key="1">
    <citation type="submission" date="2015-10" db="EMBL/GenBank/DDBJ databases">
        <title>Draft genomes sequences of Candida glabrata isolates 1A, 1B, 2A, 2B, 3A and 3B.</title>
        <authorList>
            <person name="Haavelsrud O.E."/>
            <person name="Gaustad P."/>
        </authorList>
    </citation>
    <scope>NUCLEOTIDE SEQUENCE [LARGE SCALE GENOMIC DNA]</scope>
    <source>
        <strain evidence="12">910700640</strain>
    </source>
</reference>
<evidence type="ECO:0000256" key="10">
    <source>
        <dbReference type="SAM" id="MobiDB-lite"/>
    </source>
</evidence>
<dbReference type="InterPro" id="IPR003445">
    <property type="entry name" value="Cat_transpt"/>
</dbReference>
<feature type="region of interest" description="Disordered" evidence="10">
    <location>
        <begin position="335"/>
        <end position="359"/>
    </location>
</feature>
<gene>
    <name evidence="12" type="ORF">AO440_004911</name>
</gene>
<keyword evidence="6" id="KW-0630">Potassium</keyword>
<feature type="transmembrane region" description="Helical" evidence="11">
    <location>
        <begin position="108"/>
        <end position="132"/>
    </location>
</feature>
<feature type="transmembrane region" description="Helical" evidence="11">
    <location>
        <begin position="1203"/>
        <end position="1221"/>
    </location>
</feature>
<dbReference type="GO" id="GO:0030007">
    <property type="term" value="P:intracellular potassium ion homeostasis"/>
    <property type="evidence" value="ECO:0007669"/>
    <property type="project" value="EnsemblFungi"/>
</dbReference>
<dbReference type="PIRSF" id="PIRSF002450">
    <property type="entry name" value="K+_transpter_TRK"/>
    <property type="match status" value="1"/>
</dbReference>
<name>A0A0W0CZC7_CANGB</name>
<evidence type="ECO:0000313" key="13">
    <source>
        <dbReference type="Proteomes" id="UP000054886"/>
    </source>
</evidence>
<keyword evidence="4" id="KW-0633">Potassium transport</keyword>
<dbReference type="VEuPathDB" id="FungiDB:GWK60_L09559"/>
<dbReference type="VEuPathDB" id="FungiDB:CAGL0L05654g"/>
<evidence type="ECO:0000256" key="7">
    <source>
        <dbReference type="ARBA" id="ARBA00022989"/>
    </source>
</evidence>
<feature type="compositionally biased region" description="Polar residues" evidence="10">
    <location>
        <begin position="207"/>
        <end position="225"/>
    </location>
</feature>
<feature type="transmembrane region" description="Helical" evidence="11">
    <location>
        <begin position="999"/>
        <end position="1021"/>
    </location>
</feature>
<dbReference type="PhylomeDB" id="A0A0W0CZC7"/>
<feature type="transmembrane region" description="Helical" evidence="11">
    <location>
        <begin position="1064"/>
        <end position="1081"/>
    </location>
</feature>
<feature type="compositionally biased region" description="Acidic residues" evidence="10">
    <location>
        <begin position="477"/>
        <end position="486"/>
    </location>
</feature>
<dbReference type="Proteomes" id="UP000054886">
    <property type="component" value="Unassembled WGS sequence"/>
</dbReference>
<dbReference type="Pfam" id="PF02386">
    <property type="entry name" value="TrkH"/>
    <property type="match status" value="1"/>
</dbReference>
<feature type="region of interest" description="Disordered" evidence="10">
    <location>
        <begin position="205"/>
        <end position="275"/>
    </location>
</feature>
<feature type="transmembrane region" description="Helical" evidence="11">
    <location>
        <begin position="939"/>
        <end position="965"/>
    </location>
</feature>
<evidence type="ECO:0000256" key="6">
    <source>
        <dbReference type="ARBA" id="ARBA00022958"/>
    </source>
</evidence>
<protein>
    <submittedName>
        <fullName evidence="12">High-affinity potassium transport protein</fullName>
    </submittedName>
</protein>
<comment type="subcellular location">
    <subcellularLocation>
        <location evidence="1">Membrane</location>
        <topology evidence="1">Multi-pass membrane protein</topology>
    </subcellularLocation>
</comment>
<feature type="compositionally biased region" description="Basic residues" evidence="10">
    <location>
        <begin position="414"/>
        <end position="423"/>
    </location>
</feature>
<dbReference type="GO" id="GO:1990573">
    <property type="term" value="P:potassium ion import across plasma membrane"/>
    <property type="evidence" value="ECO:0007669"/>
    <property type="project" value="TreeGrafter"/>
</dbReference>
<evidence type="ECO:0000313" key="12">
    <source>
        <dbReference type="EMBL" id="KTB04929.1"/>
    </source>
</evidence>
<feature type="transmembrane region" description="Helical" evidence="11">
    <location>
        <begin position="76"/>
        <end position="96"/>
    </location>
</feature>
<dbReference type="GO" id="GO:0005886">
    <property type="term" value="C:plasma membrane"/>
    <property type="evidence" value="ECO:0007669"/>
    <property type="project" value="EnsemblFungi"/>
</dbReference>
<evidence type="ECO:0000256" key="8">
    <source>
        <dbReference type="ARBA" id="ARBA00023065"/>
    </source>
</evidence>
<feature type="region of interest" description="Disordered" evidence="10">
    <location>
        <begin position="759"/>
        <end position="779"/>
    </location>
</feature>
<dbReference type="OMA" id="MVNRDEQ"/>
<proteinExistence type="inferred from homology"/>
<keyword evidence="9 11" id="KW-0472">Membrane</keyword>
<dbReference type="InterPro" id="IPR051143">
    <property type="entry name" value="TrkH_K-transport"/>
</dbReference>
<feature type="compositionally biased region" description="Low complexity" evidence="10">
    <location>
        <begin position="1150"/>
        <end position="1160"/>
    </location>
</feature>
<feature type="transmembrane region" description="Helical" evidence="11">
    <location>
        <begin position="50"/>
        <end position="70"/>
    </location>
</feature>
<dbReference type="InterPro" id="IPR015958">
    <property type="entry name" value="Trk1_fungi"/>
</dbReference>
<feature type="compositionally biased region" description="Basic residues" evidence="10">
    <location>
        <begin position="606"/>
        <end position="619"/>
    </location>
</feature>
<keyword evidence="7 11" id="KW-1133">Transmembrane helix</keyword>
<evidence type="ECO:0000256" key="3">
    <source>
        <dbReference type="ARBA" id="ARBA00022448"/>
    </source>
</evidence>
<dbReference type="EMBL" id="LLZZ01000115">
    <property type="protein sequence ID" value="KTB04929.1"/>
    <property type="molecule type" value="Genomic_DNA"/>
</dbReference>
<feature type="compositionally biased region" description="Polar residues" evidence="10">
    <location>
        <begin position="426"/>
        <end position="442"/>
    </location>
</feature>
<dbReference type="InterPro" id="IPR004773">
    <property type="entry name" value="K/Na_transp_Trk1/HKT1"/>
</dbReference>
<feature type="compositionally biased region" description="Polar residues" evidence="10">
    <location>
        <begin position="235"/>
        <end position="250"/>
    </location>
</feature>
<dbReference type="VEuPathDB" id="FungiDB:B1J91_L05654g"/>
<keyword evidence="8" id="KW-0406">Ion transport</keyword>
<keyword evidence="3" id="KW-0813">Transport</keyword>
<feature type="region of interest" description="Disordered" evidence="10">
    <location>
        <begin position="1136"/>
        <end position="1185"/>
    </location>
</feature>
<sequence length="1352" mass="154950">MELRRRLSRVQTLTQFNFSYNKSFGHKFRDFIAKSGHHVKPIQKYIFPNFIAVHYFYIIFMTILASILLYPVKNFSYIDILFLAAGATTQGGLNTVNINELTLYQQMIIYIICCLCTPIAIHGTLAFVRLYWFERYFDNIRDTSKRNYKMRRTKTILEREKTARTLSRLRTNTTIPIHKSNQENSQRSNFQEKLFSGEFVNRDEQNSIESQQDAMDSQSTQNSLPTFKGLGPSKIQKTASPRSLNSTLPSGSVLEDGESRTPYEQPIDYTIPNSNPNLTVPVERFKRRRSRDISPQDMYRSIMMLQDKHSNIDDNEEGPALVIGSPQDRQNIKPTVQSQSMGHNALTPVHSISDKEVSPKHVDANEINMGMKVKDKHGNQGPSRRSGSQSPSSENAFPNENDEEENFSPYTNSRKIKLNKHPTGRNYDNSSDDLNSAGNYNSEEGLEGENATQSTEEVSPLDSDDAYSDGDSHEYENTEVNEDSDSIQDIQSGNNRLYRRRTDQERNLNYESEASITQDNIERHNNDSINSENAASDDSESNGENTNDRNARTPNKGGEPKIQFNITEPPRKRRTQNFHIMEATRPNIPHNAHKRTSSNLFLKQLSKGKRIRHNLKRRLSSGPFEKNESPFNPSIKNVNKQKGSQKETNQDNGEDYFADNESDDDDNNPASSDYNGLSKTVSYNNTEDRKPDPVRLTMERAMTMDNITPEDLNKLAQKPDFQKMVYKNWKRKHRKNKKNRKLGWNKKFDFEDTLPTVFDSHNEGHQRTMSNDEDNEDIRNGNIDRYNTIDYNDGYQIDPDMNEEGYFGVSFNNDYNFSRHPFSRTMSANYLSWEPTVGRNSLFVDLSRAQKEELGGVEYRSIKLLCKILVIYYLGFHIMSFTMLLPWITHKTKYKHIVRDDGVSPGWWGFFTAMSAFNDLGLTLTPDSMSSFNRAAYPLIVMIWFIIIGNTGFPVLLRFIIWVMYHLSSDLSQLRESLAFLLDHPRRCFTLLFPSTATWWLFGILVGLNITDWILFIILDFNNVVVKPNPKGYRVLMGLFQAVSTRTAGFSVVDLSQLNSAVQVSYMIMMYVSVLPLAISIRRTNVYEEQSLGLYGNVEDDDSSDSDYEDHLSSEEELLAKNGDNDDDEETLDSQYYSKSIRGRNDSDESSSNEGGSNSSAKKRKRTAKKESSKGKKKKRRVSEKKSKSFIGAHLRRQLSFDLWFLFLGLFVICICENGKIKDVARPAFNVFPILFEIVSAYGTVGLSLGYPNTSQSLSGQFTTLSKLVIIAMLIRGRNRGLPYTLDRAIILPSDRLERIDHIEDLKLKRTAGLHARHQPRPEDERKKSIAKKSFKYIKKGGKGLLYPSKLL</sequence>
<dbReference type="GO" id="GO:0006874">
    <property type="term" value="P:intracellular calcium ion homeostasis"/>
    <property type="evidence" value="ECO:0007669"/>
    <property type="project" value="EnsemblFungi"/>
</dbReference>
<feature type="compositionally biased region" description="Polar residues" evidence="10">
    <location>
        <begin position="629"/>
        <end position="643"/>
    </location>
</feature>
<feature type="compositionally biased region" description="Low complexity" evidence="10">
    <location>
        <begin position="380"/>
        <end position="393"/>
    </location>
</feature>
<feature type="transmembrane region" description="Helical" evidence="11">
    <location>
        <begin position="870"/>
        <end position="889"/>
    </location>
</feature>
<dbReference type="PANTHER" id="PTHR31064:SF30">
    <property type="entry name" value="HIGH-AFFINITY POTASSIUM TRANSPORT PROTEIN-RELATED"/>
    <property type="match status" value="1"/>
</dbReference>
<organism evidence="12 13">
    <name type="scientific">Candida glabrata</name>
    <name type="common">Yeast</name>
    <name type="synonym">Torulopsis glabrata</name>
    <dbReference type="NCBI Taxonomy" id="5478"/>
    <lineage>
        <taxon>Eukaryota</taxon>
        <taxon>Fungi</taxon>
        <taxon>Dikarya</taxon>
        <taxon>Ascomycota</taxon>
        <taxon>Saccharomycotina</taxon>
        <taxon>Saccharomycetes</taxon>
        <taxon>Saccharomycetales</taxon>
        <taxon>Saccharomycetaceae</taxon>
        <taxon>Nakaseomyces</taxon>
    </lineage>
</organism>
<dbReference type="NCBIfam" id="TIGR00934">
    <property type="entry name" value="2a38euk"/>
    <property type="match status" value="1"/>
</dbReference>
<dbReference type="GO" id="GO:0140107">
    <property type="term" value="F:high-affinity potassium ion transmembrane transporter activity"/>
    <property type="evidence" value="ECO:0007669"/>
    <property type="project" value="TreeGrafter"/>
</dbReference>
<evidence type="ECO:0000256" key="9">
    <source>
        <dbReference type="ARBA" id="ARBA00023136"/>
    </source>
</evidence>
<accession>A0A0W0CZC7</accession>
<evidence type="ECO:0000256" key="2">
    <source>
        <dbReference type="ARBA" id="ARBA00009137"/>
    </source>
</evidence>
<evidence type="ECO:0000256" key="5">
    <source>
        <dbReference type="ARBA" id="ARBA00022692"/>
    </source>
</evidence>
<comment type="caution">
    <text evidence="12">The sequence shown here is derived from an EMBL/GenBank/DDBJ whole genome shotgun (WGS) entry which is preliminary data.</text>
</comment>
<evidence type="ECO:0000256" key="1">
    <source>
        <dbReference type="ARBA" id="ARBA00004141"/>
    </source>
</evidence>
<evidence type="ECO:0000256" key="4">
    <source>
        <dbReference type="ARBA" id="ARBA00022538"/>
    </source>
</evidence>
<feature type="compositionally biased region" description="Polar residues" evidence="10">
    <location>
        <begin position="509"/>
        <end position="519"/>
    </location>
</feature>
<feature type="region of interest" description="Disordered" evidence="10">
    <location>
        <begin position="372"/>
        <end position="694"/>
    </location>
</feature>
<evidence type="ECO:0000256" key="11">
    <source>
        <dbReference type="SAM" id="Phobius"/>
    </source>
</evidence>
<feature type="transmembrane region" description="Helical" evidence="11">
    <location>
        <begin position="1227"/>
        <end position="1251"/>
    </location>
</feature>
<feature type="compositionally biased region" description="Acidic residues" evidence="10">
    <location>
        <begin position="652"/>
        <end position="667"/>
    </location>
</feature>
<dbReference type="PANTHER" id="PTHR31064">
    <property type="entry name" value="POTASSIUM TRANSPORT PROTEIN DDB_G0292412-RELATED"/>
    <property type="match status" value="1"/>
</dbReference>
<dbReference type="GO" id="GO:0045121">
    <property type="term" value="C:membrane raft"/>
    <property type="evidence" value="ECO:0007669"/>
    <property type="project" value="EnsemblFungi"/>
</dbReference>
<dbReference type="VEuPathDB" id="FungiDB:GVI51_L05533"/>
<keyword evidence="5 11" id="KW-0812">Transmembrane</keyword>
<comment type="similarity">
    <text evidence="2">Belongs to the TrkH potassium transport family.</text>
</comment>